<feature type="compositionally biased region" description="Polar residues" evidence="1">
    <location>
        <begin position="75"/>
        <end position="86"/>
    </location>
</feature>
<feature type="region of interest" description="Disordered" evidence="1">
    <location>
        <begin position="64"/>
        <end position="154"/>
    </location>
</feature>
<evidence type="ECO:0000313" key="3">
    <source>
        <dbReference type="Proteomes" id="UP000188268"/>
    </source>
</evidence>
<dbReference type="AlphaFoldDB" id="A0A1R3GHV9"/>
<gene>
    <name evidence="2" type="ORF">CCACVL1_25709</name>
</gene>
<name>A0A1R3GHV9_COCAP</name>
<sequence>MDNPDAADNHENQGERCWKNGKGRGNGSAMESRLEAMLNFARQNQSFLEESDANMTSKSVNILVGKQHEAMQHPKVSQCSEASSPPLNTPGPVQRDEKSDEENEGMALDEGNHTLETTYEDESMEIVPTKDVLVESEDNGVSHEYEDDSSSETRVEEEHNMEIIEATSPLECENVEKVEEEVDSQAMVENLDDEDPDLLGIEAFLQPRSHGIPYDKWKLNDYFVKATISYKAGKHWKRGLAAKEEGICPVTTLGGRQPCLVTGPRTKKGN</sequence>
<evidence type="ECO:0000313" key="2">
    <source>
        <dbReference type="EMBL" id="OMO57674.1"/>
    </source>
</evidence>
<proteinExistence type="predicted"/>
<dbReference type="Proteomes" id="UP000188268">
    <property type="component" value="Unassembled WGS sequence"/>
</dbReference>
<feature type="region of interest" description="Disordered" evidence="1">
    <location>
        <begin position="1"/>
        <end position="30"/>
    </location>
</feature>
<comment type="caution">
    <text evidence="2">The sequence shown here is derived from an EMBL/GenBank/DDBJ whole genome shotgun (WGS) entry which is preliminary data.</text>
</comment>
<evidence type="ECO:0000256" key="1">
    <source>
        <dbReference type="SAM" id="MobiDB-lite"/>
    </source>
</evidence>
<protein>
    <submittedName>
        <fullName evidence="2">Uncharacterized protein</fullName>
    </submittedName>
</protein>
<dbReference type="EMBL" id="AWWV01014318">
    <property type="protein sequence ID" value="OMO57674.1"/>
    <property type="molecule type" value="Genomic_DNA"/>
</dbReference>
<reference evidence="2 3" key="1">
    <citation type="submission" date="2013-09" db="EMBL/GenBank/DDBJ databases">
        <title>Corchorus capsularis genome sequencing.</title>
        <authorList>
            <person name="Alam M."/>
            <person name="Haque M.S."/>
            <person name="Islam M.S."/>
            <person name="Emdad E.M."/>
            <person name="Islam M.M."/>
            <person name="Ahmed B."/>
            <person name="Halim A."/>
            <person name="Hossen Q.M.M."/>
            <person name="Hossain M.Z."/>
            <person name="Ahmed R."/>
            <person name="Khan M.M."/>
            <person name="Islam R."/>
            <person name="Rashid M.M."/>
            <person name="Khan S.A."/>
            <person name="Rahman M.S."/>
            <person name="Alam M."/>
        </authorList>
    </citation>
    <scope>NUCLEOTIDE SEQUENCE [LARGE SCALE GENOMIC DNA]</scope>
    <source>
        <strain evidence="3">cv. CVL-1</strain>
        <tissue evidence="2">Whole seedling</tissue>
    </source>
</reference>
<feature type="compositionally biased region" description="Basic and acidic residues" evidence="1">
    <location>
        <begin position="7"/>
        <end position="18"/>
    </location>
</feature>
<keyword evidence="3" id="KW-1185">Reference proteome</keyword>
<accession>A0A1R3GHV9</accession>
<dbReference type="Gramene" id="OMO57674">
    <property type="protein sequence ID" value="OMO57674"/>
    <property type="gene ID" value="CCACVL1_25709"/>
</dbReference>
<organism evidence="2 3">
    <name type="scientific">Corchorus capsularis</name>
    <name type="common">Jute</name>
    <dbReference type="NCBI Taxonomy" id="210143"/>
    <lineage>
        <taxon>Eukaryota</taxon>
        <taxon>Viridiplantae</taxon>
        <taxon>Streptophyta</taxon>
        <taxon>Embryophyta</taxon>
        <taxon>Tracheophyta</taxon>
        <taxon>Spermatophyta</taxon>
        <taxon>Magnoliopsida</taxon>
        <taxon>eudicotyledons</taxon>
        <taxon>Gunneridae</taxon>
        <taxon>Pentapetalae</taxon>
        <taxon>rosids</taxon>
        <taxon>malvids</taxon>
        <taxon>Malvales</taxon>
        <taxon>Malvaceae</taxon>
        <taxon>Grewioideae</taxon>
        <taxon>Apeibeae</taxon>
        <taxon>Corchorus</taxon>
    </lineage>
</organism>